<proteinExistence type="predicted"/>
<reference evidence="8 9" key="1">
    <citation type="submission" date="2015-09" db="EMBL/GenBank/DDBJ databases">
        <authorList>
            <consortium name="Pathogen Informatics"/>
        </authorList>
    </citation>
    <scope>NUCLEOTIDE SEQUENCE [LARGE SCALE GENOMIC DNA]</scope>
    <source>
        <strain evidence="8 9">2789STDY5608828</strain>
    </source>
</reference>
<evidence type="ECO:0000256" key="6">
    <source>
        <dbReference type="RuleBase" id="RU368020"/>
    </source>
</evidence>
<name>A0A173X949_9FIRM</name>
<keyword evidence="9" id="KW-1185">Reference proteome</keyword>
<feature type="domain" description="4Fe-4S ferredoxin-type" evidence="7">
    <location>
        <begin position="1"/>
        <end position="29"/>
    </location>
</feature>
<dbReference type="InterPro" id="IPR051269">
    <property type="entry name" value="Fe-S_cluster_ET"/>
</dbReference>
<keyword evidence="1 6" id="KW-0813">Transport</keyword>
<dbReference type="PANTHER" id="PTHR36923:SF3">
    <property type="entry name" value="FERREDOXIN"/>
    <property type="match status" value="1"/>
</dbReference>
<keyword evidence="5 6" id="KW-0411">Iron-sulfur</keyword>
<keyword evidence="2 6" id="KW-0479">Metal-binding</keyword>
<evidence type="ECO:0000259" key="7">
    <source>
        <dbReference type="PROSITE" id="PS51379"/>
    </source>
</evidence>
<dbReference type="PANTHER" id="PTHR36923">
    <property type="entry name" value="FERREDOXIN"/>
    <property type="match status" value="1"/>
</dbReference>
<dbReference type="OrthoDB" id="9803319at2"/>
<dbReference type="STRING" id="187979.ERS852385_00509"/>
<dbReference type="PROSITE" id="PS51379">
    <property type="entry name" value="4FE4S_FER_2"/>
    <property type="match status" value="1"/>
</dbReference>
<evidence type="ECO:0000256" key="1">
    <source>
        <dbReference type="ARBA" id="ARBA00022448"/>
    </source>
</evidence>
<keyword evidence="3 6" id="KW-0249">Electron transport</keyword>
<organism evidence="8 9">
    <name type="scientific">Mitsuokella jalaludinii</name>
    <dbReference type="NCBI Taxonomy" id="187979"/>
    <lineage>
        <taxon>Bacteria</taxon>
        <taxon>Bacillati</taxon>
        <taxon>Bacillota</taxon>
        <taxon>Negativicutes</taxon>
        <taxon>Selenomonadales</taxon>
        <taxon>Selenomonadaceae</taxon>
        <taxon>Mitsuokella</taxon>
    </lineage>
</organism>
<gene>
    <name evidence="8" type="primary">fdx</name>
    <name evidence="8" type="ORF">ERS852385_00509</name>
</gene>
<dbReference type="Pfam" id="PF13459">
    <property type="entry name" value="Fer4_15"/>
    <property type="match status" value="1"/>
</dbReference>
<evidence type="ECO:0000256" key="4">
    <source>
        <dbReference type="ARBA" id="ARBA00023004"/>
    </source>
</evidence>
<dbReference type="GO" id="GO:0051536">
    <property type="term" value="F:iron-sulfur cluster binding"/>
    <property type="evidence" value="ECO:0007669"/>
    <property type="project" value="UniProtKB-KW"/>
</dbReference>
<dbReference type="PRINTS" id="PR00352">
    <property type="entry name" value="3FE4SFRDOXIN"/>
</dbReference>
<dbReference type="InterPro" id="IPR001080">
    <property type="entry name" value="3Fe4S_ferredoxin"/>
</dbReference>
<evidence type="ECO:0000313" key="9">
    <source>
        <dbReference type="Proteomes" id="UP000095546"/>
    </source>
</evidence>
<dbReference type="GeneID" id="83710088"/>
<dbReference type="InterPro" id="IPR017896">
    <property type="entry name" value="4Fe4S_Fe-S-bd"/>
</dbReference>
<dbReference type="GO" id="GO:0005506">
    <property type="term" value="F:iron ion binding"/>
    <property type="evidence" value="ECO:0007669"/>
    <property type="project" value="UniProtKB-UniRule"/>
</dbReference>
<dbReference type="eggNOG" id="COG1141">
    <property type="taxonomic scope" value="Bacteria"/>
</dbReference>
<dbReference type="EMBL" id="CYYU01000002">
    <property type="protein sequence ID" value="CUN47407.1"/>
    <property type="molecule type" value="Genomic_DNA"/>
</dbReference>
<accession>A0A173X949</accession>
<dbReference type="Gene3D" id="3.30.70.20">
    <property type="match status" value="1"/>
</dbReference>
<dbReference type="RefSeq" id="WP_036378646.1">
    <property type="nucleotide sequence ID" value="NZ_CABIWZ010000002.1"/>
</dbReference>
<sequence length="61" mass="6324">MKGYVDKSACIGCGMCADTAPEAFRIGEDGLAEGYQEIPADSIDNAKEAEADCPVGAIQVK</sequence>
<protein>
    <recommendedName>
        <fullName evidence="6">Ferredoxin</fullName>
    </recommendedName>
</protein>
<comment type="function">
    <text evidence="6">Ferredoxins are iron-sulfur proteins that transfer electrons in a wide variety of metabolic reactions.</text>
</comment>
<keyword evidence="4 6" id="KW-0408">Iron</keyword>
<evidence type="ECO:0000256" key="5">
    <source>
        <dbReference type="ARBA" id="ARBA00023014"/>
    </source>
</evidence>
<dbReference type="SUPFAM" id="SSF54862">
    <property type="entry name" value="4Fe-4S ferredoxins"/>
    <property type="match status" value="1"/>
</dbReference>
<dbReference type="Proteomes" id="UP000095546">
    <property type="component" value="Unassembled WGS sequence"/>
</dbReference>
<dbReference type="AlphaFoldDB" id="A0A173X949"/>
<evidence type="ECO:0000256" key="2">
    <source>
        <dbReference type="ARBA" id="ARBA00022723"/>
    </source>
</evidence>
<evidence type="ECO:0000313" key="8">
    <source>
        <dbReference type="EMBL" id="CUN47407.1"/>
    </source>
</evidence>
<evidence type="ECO:0000256" key="3">
    <source>
        <dbReference type="ARBA" id="ARBA00022982"/>
    </source>
</evidence>
<dbReference type="GO" id="GO:0009055">
    <property type="term" value="F:electron transfer activity"/>
    <property type="evidence" value="ECO:0007669"/>
    <property type="project" value="UniProtKB-UniRule"/>
</dbReference>